<dbReference type="FunFam" id="3.40.190.10:FF:000005">
    <property type="entry name" value="Porphobilinogen deaminase"/>
    <property type="match status" value="1"/>
</dbReference>
<dbReference type="InterPro" id="IPR000860">
    <property type="entry name" value="HemC"/>
</dbReference>
<keyword evidence="5" id="KW-0350">Heme biosynthesis</keyword>
<evidence type="ECO:0000256" key="2">
    <source>
        <dbReference type="ARBA" id="ARBA00005638"/>
    </source>
</evidence>
<comment type="cofactor">
    <cofactor evidence="1">
        <name>dipyrromethane</name>
        <dbReference type="ChEBI" id="CHEBI:60342"/>
    </cofactor>
</comment>
<dbReference type="PANTHER" id="PTHR11557:SF0">
    <property type="entry name" value="PORPHOBILINOGEN DEAMINASE"/>
    <property type="match status" value="1"/>
</dbReference>
<dbReference type="GO" id="GO:0006783">
    <property type="term" value="P:heme biosynthetic process"/>
    <property type="evidence" value="ECO:0007669"/>
    <property type="project" value="UniProtKB-KW"/>
</dbReference>
<proteinExistence type="inferred from homology"/>
<evidence type="ECO:0000259" key="10">
    <source>
        <dbReference type="Pfam" id="PF03900"/>
    </source>
</evidence>
<dbReference type="Proteomes" id="UP000054270">
    <property type="component" value="Unassembled WGS sequence"/>
</dbReference>
<reference evidence="12" key="1">
    <citation type="submission" date="2014-04" db="EMBL/GenBank/DDBJ databases">
        <title>Evolutionary Origins and Diversification of the Mycorrhizal Mutualists.</title>
        <authorList>
            <consortium name="DOE Joint Genome Institute"/>
            <consortium name="Mycorrhizal Genomics Consortium"/>
            <person name="Kohler A."/>
            <person name="Kuo A."/>
            <person name="Nagy L.G."/>
            <person name="Floudas D."/>
            <person name="Copeland A."/>
            <person name="Barry K.W."/>
            <person name="Cichocki N."/>
            <person name="Veneault-Fourrey C."/>
            <person name="LaButti K."/>
            <person name="Lindquist E.A."/>
            <person name="Lipzen A."/>
            <person name="Lundell T."/>
            <person name="Morin E."/>
            <person name="Murat C."/>
            <person name="Riley R."/>
            <person name="Ohm R."/>
            <person name="Sun H."/>
            <person name="Tunlid A."/>
            <person name="Henrissat B."/>
            <person name="Grigoriev I.V."/>
            <person name="Hibbett D.S."/>
            <person name="Martin F."/>
        </authorList>
    </citation>
    <scope>NUCLEOTIDE SEQUENCE [LARGE SCALE GENOMIC DNA]</scope>
    <source>
        <strain evidence="12">FD-334 SS-4</strain>
    </source>
</reference>
<evidence type="ECO:0000256" key="5">
    <source>
        <dbReference type="ARBA" id="ARBA00023133"/>
    </source>
</evidence>
<dbReference type="InterPro" id="IPR036803">
    <property type="entry name" value="Porphobilinogen_deaminase_C_sf"/>
</dbReference>
<dbReference type="OrthoDB" id="564646at2759"/>
<comment type="similarity">
    <text evidence="2">Belongs to the HMBS family.</text>
</comment>
<dbReference type="NCBIfam" id="TIGR00212">
    <property type="entry name" value="hemC"/>
    <property type="match status" value="1"/>
</dbReference>
<dbReference type="Gene3D" id="3.30.160.40">
    <property type="entry name" value="Porphobilinogen deaminase, C-terminal domain"/>
    <property type="match status" value="1"/>
</dbReference>
<evidence type="ECO:0000313" key="12">
    <source>
        <dbReference type="Proteomes" id="UP000054270"/>
    </source>
</evidence>
<dbReference type="CDD" id="cd13645">
    <property type="entry name" value="PBP2_HuPBGD_like"/>
    <property type="match status" value="1"/>
</dbReference>
<sequence length="346" mass="36760">MPREITLASRASQLAQIQTNIVLASLQDAFPASDPSNPTFATSFMATAGDKNQSQALYLIGGKALWTKELEVALKEGHVDMLVHSLKDVPTTLPNGCLLGAILEREDPVDSLVVKQGESWKTLDDLPAGSTVGTSSVRRVAQLKRNYPDLKFLDVRGNLNTRMAKLDAPDGPYAALILAKAGMVRLGMGNRITSDVAPPTLFHAVSQGALGVEIRSDDAEALALCKKLTHRETAWRCSAERACLRVLEGGCSVPVGVASALTAGENGEVLTLTGCVTGIDGTEHVQHTLTESVASLEDAERVGAKLAKILMDTGAKKILDEINVDRTRRVDEAAEADAANGVERQG</sequence>
<evidence type="ECO:0000259" key="9">
    <source>
        <dbReference type="Pfam" id="PF01379"/>
    </source>
</evidence>
<evidence type="ECO:0000256" key="3">
    <source>
        <dbReference type="ARBA" id="ARBA00012655"/>
    </source>
</evidence>
<dbReference type="SUPFAM" id="SSF54782">
    <property type="entry name" value="Porphobilinogen deaminase (hydroxymethylbilane synthase), C-terminal domain"/>
    <property type="match status" value="1"/>
</dbReference>
<dbReference type="EMBL" id="KN817519">
    <property type="protein sequence ID" value="KJA29335.1"/>
    <property type="molecule type" value="Genomic_DNA"/>
</dbReference>
<gene>
    <name evidence="11" type="ORF">HYPSUDRAFT_32745</name>
</gene>
<evidence type="ECO:0000256" key="6">
    <source>
        <dbReference type="ARBA" id="ARBA00023244"/>
    </source>
</evidence>
<evidence type="ECO:0000256" key="4">
    <source>
        <dbReference type="ARBA" id="ARBA00022679"/>
    </source>
</evidence>
<dbReference type="PRINTS" id="PR00151">
    <property type="entry name" value="PORPHBDMNASE"/>
</dbReference>
<dbReference type="Gene3D" id="3.40.190.10">
    <property type="entry name" value="Periplasmic binding protein-like II"/>
    <property type="match status" value="2"/>
</dbReference>
<protein>
    <recommendedName>
        <fullName evidence="3">hydroxymethylbilane synthase</fullName>
        <ecNumber evidence="3">2.5.1.61</ecNumber>
    </recommendedName>
    <alternativeName>
        <fullName evidence="8">Pre-uroporphyrinogen synthase</fullName>
    </alternativeName>
</protein>
<keyword evidence="4" id="KW-0808">Transferase</keyword>
<dbReference type="EC" id="2.5.1.61" evidence="3"/>
<keyword evidence="12" id="KW-1185">Reference proteome</keyword>
<accession>A0A0D2QCI0</accession>
<dbReference type="SUPFAM" id="SSF53850">
    <property type="entry name" value="Periplasmic binding protein-like II"/>
    <property type="match status" value="1"/>
</dbReference>
<keyword evidence="6" id="KW-0627">Porphyrin biosynthesis</keyword>
<dbReference type="GO" id="GO:0005737">
    <property type="term" value="C:cytoplasm"/>
    <property type="evidence" value="ECO:0007669"/>
    <property type="project" value="TreeGrafter"/>
</dbReference>
<evidence type="ECO:0000256" key="8">
    <source>
        <dbReference type="ARBA" id="ARBA00030685"/>
    </source>
</evidence>
<dbReference type="InterPro" id="IPR022418">
    <property type="entry name" value="Porphobilinogen_deaminase_C"/>
</dbReference>
<name>A0A0D2QCI0_HYPSF</name>
<evidence type="ECO:0000256" key="1">
    <source>
        <dbReference type="ARBA" id="ARBA00001916"/>
    </source>
</evidence>
<feature type="domain" description="Porphobilinogen deaminase N-terminal" evidence="9">
    <location>
        <begin position="5"/>
        <end position="221"/>
    </location>
</feature>
<dbReference type="PANTHER" id="PTHR11557">
    <property type="entry name" value="PORPHOBILINOGEN DEAMINASE"/>
    <property type="match status" value="1"/>
</dbReference>
<dbReference type="GO" id="GO:0004418">
    <property type="term" value="F:hydroxymethylbilane synthase activity"/>
    <property type="evidence" value="ECO:0007669"/>
    <property type="project" value="UniProtKB-EC"/>
</dbReference>
<dbReference type="Pfam" id="PF01379">
    <property type="entry name" value="Porphobil_deam"/>
    <property type="match status" value="1"/>
</dbReference>
<evidence type="ECO:0000256" key="7">
    <source>
        <dbReference type="ARBA" id="ARBA00023444"/>
    </source>
</evidence>
<feature type="domain" description="Porphobilinogen deaminase C-terminal" evidence="10">
    <location>
        <begin position="236"/>
        <end position="310"/>
    </location>
</feature>
<dbReference type="PIRSF" id="PIRSF001438">
    <property type="entry name" value="4pyrrol_synth_OHMeBilane_synth"/>
    <property type="match status" value="1"/>
</dbReference>
<dbReference type="OMA" id="LWQANHI"/>
<organism evidence="11 12">
    <name type="scientific">Hypholoma sublateritium (strain FD-334 SS-4)</name>
    <dbReference type="NCBI Taxonomy" id="945553"/>
    <lineage>
        <taxon>Eukaryota</taxon>
        <taxon>Fungi</taxon>
        <taxon>Dikarya</taxon>
        <taxon>Basidiomycota</taxon>
        <taxon>Agaricomycotina</taxon>
        <taxon>Agaricomycetes</taxon>
        <taxon>Agaricomycetidae</taxon>
        <taxon>Agaricales</taxon>
        <taxon>Agaricineae</taxon>
        <taxon>Strophariaceae</taxon>
        <taxon>Hypholoma</taxon>
    </lineage>
</organism>
<dbReference type="AlphaFoldDB" id="A0A0D2QCI0"/>
<dbReference type="InterPro" id="IPR022417">
    <property type="entry name" value="Porphobilin_deaminase_N"/>
</dbReference>
<evidence type="ECO:0000313" key="11">
    <source>
        <dbReference type="EMBL" id="KJA29335.1"/>
    </source>
</evidence>
<comment type="pathway">
    <text evidence="7">Porphyrin-containing compound metabolism.</text>
</comment>
<dbReference type="STRING" id="945553.A0A0D2QCI0"/>
<dbReference type="Pfam" id="PF03900">
    <property type="entry name" value="Porphobil_deamC"/>
    <property type="match status" value="1"/>
</dbReference>